<dbReference type="EMBL" id="BMAV01008634">
    <property type="protein sequence ID" value="GFY52326.1"/>
    <property type="molecule type" value="Genomic_DNA"/>
</dbReference>
<evidence type="ECO:0000313" key="2">
    <source>
        <dbReference type="Proteomes" id="UP000886998"/>
    </source>
</evidence>
<organism evidence="1 2">
    <name type="scientific">Trichonephila inaurata madagascariensis</name>
    <dbReference type="NCBI Taxonomy" id="2747483"/>
    <lineage>
        <taxon>Eukaryota</taxon>
        <taxon>Metazoa</taxon>
        <taxon>Ecdysozoa</taxon>
        <taxon>Arthropoda</taxon>
        <taxon>Chelicerata</taxon>
        <taxon>Arachnida</taxon>
        <taxon>Araneae</taxon>
        <taxon>Araneomorphae</taxon>
        <taxon>Entelegynae</taxon>
        <taxon>Araneoidea</taxon>
        <taxon>Nephilidae</taxon>
        <taxon>Trichonephila</taxon>
        <taxon>Trichonephila inaurata</taxon>
    </lineage>
</organism>
<sequence>MHFFQVADIDEMCKNALSLNGPENCTKDEQMFRDEETRKKLHKCITSLTKDLTDEQEEEMRIYSECVAEVGNKCQRKED</sequence>
<keyword evidence="2" id="KW-1185">Reference proteome</keyword>
<name>A0A8X6XFX7_9ARAC</name>
<comment type="caution">
    <text evidence="1">The sequence shown here is derived from an EMBL/GenBank/DDBJ whole genome shotgun (WGS) entry which is preliminary data.</text>
</comment>
<gene>
    <name evidence="1" type="ORF">TNIN_282071</name>
</gene>
<dbReference type="AlphaFoldDB" id="A0A8X6XFX7"/>
<proteinExistence type="predicted"/>
<protein>
    <submittedName>
        <fullName evidence="1">Uncharacterized protein</fullName>
    </submittedName>
</protein>
<dbReference type="Proteomes" id="UP000886998">
    <property type="component" value="Unassembled WGS sequence"/>
</dbReference>
<reference evidence="1" key="1">
    <citation type="submission" date="2020-08" db="EMBL/GenBank/DDBJ databases">
        <title>Multicomponent nature underlies the extraordinary mechanical properties of spider dragline silk.</title>
        <authorList>
            <person name="Kono N."/>
            <person name="Nakamura H."/>
            <person name="Mori M."/>
            <person name="Yoshida Y."/>
            <person name="Ohtoshi R."/>
            <person name="Malay A.D."/>
            <person name="Moran D.A.P."/>
            <person name="Tomita M."/>
            <person name="Numata K."/>
            <person name="Arakawa K."/>
        </authorList>
    </citation>
    <scope>NUCLEOTIDE SEQUENCE</scope>
</reference>
<accession>A0A8X6XFX7</accession>
<dbReference type="OrthoDB" id="6424365at2759"/>
<evidence type="ECO:0000313" key="1">
    <source>
        <dbReference type="EMBL" id="GFY52326.1"/>
    </source>
</evidence>